<comment type="caution">
    <text evidence="2">The sequence shown here is derived from an EMBL/GenBank/DDBJ whole genome shotgun (WGS) entry which is preliminary data.</text>
</comment>
<sequence>MEDPDELLAAILAWARADDRVEVVVQTGSRGRGSGVDAYSDLDIELIGARWRELVADPDWSGAFAPVLVQVVSGPEDGGTEGDGPGPADGTDGHAPADGDGGGNVPAAAHEQEDEDEDEAWASRLVVYARGRKVDFSLAGPERLARRARGLDALYERGYRVLLDKTGAADALPAATGRAPAPPRPDRAAFDEALDEFWFEATQVAVYLARGDLWVVKARDVTMKEYLLEMLEWYAATEPGRPRDTWHLGHHMDRWLPQRMWRAVQETYGRFDAADSRRALHATIGVFREASETVAARCGFPPRTELAEQVSAHIDRLTGDPADPADPANPADPADTTATGRASGTAGPADTAGTAGTAGKADATGTADRAEARA</sequence>
<dbReference type="OrthoDB" id="4519931at2"/>
<dbReference type="SUPFAM" id="SSF81301">
    <property type="entry name" value="Nucleotidyltransferase"/>
    <property type="match status" value="1"/>
</dbReference>
<dbReference type="RefSeq" id="WP_141275514.1">
    <property type="nucleotide sequence ID" value="NZ_BJMM01000019.1"/>
</dbReference>
<dbReference type="InterPro" id="IPR007530">
    <property type="entry name" value="Aminoglycoside_adenylylTfrase"/>
</dbReference>
<protein>
    <recommendedName>
        <fullName evidence="4">Aminoglycoside 6-adenylyltransferase</fullName>
    </recommendedName>
</protein>
<dbReference type="SUPFAM" id="SSF81631">
    <property type="entry name" value="PAP/OAS1 substrate-binding domain"/>
    <property type="match status" value="1"/>
</dbReference>
<dbReference type="Proteomes" id="UP000319210">
    <property type="component" value="Unassembled WGS sequence"/>
</dbReference>
<reference evidence="2 3" key="1">
    <citation type="submission" date="2019-06" db="EMBL/GenBank/DDBJ databases">
        <title>Whole genome shotgun sequence of Streptomyces cacaoi subsp. cacaoi NBRC 12748.</title>
        <authorList>
            <person name="Hosoyama A."/>
            <person name="Uohara A."/>
            <person name="Ohji S."/>
            <person name="Ichikawa N."/>
        </authorList>
    </citation>
    <scope>NUCLEOTIDE SEQUENCE [LARGE SCALE GENOMIC DNA]</scope>
    <source>
        <strain evidence="2 3">NBRC 12748</strain>
    </source>
</reference>
<dbReference type="Gene3D" id="1.20.120.330">
    <property type="entry name" value="Nucleotidyltransferases domain 2"/>
    <property type="match status" value="1"/>
</dbReference>
<evidence type="ECO:0000256" key="1">
    <source>
        <dbReference type="SAM" id="MobiDB-lite"/>
    </source>
</evidence>
<organism evidence="2 3">
    <name type="scientific">Streptomyces cacaoi</name>
    <dbReference type="NCBI Taxonomy" id="1898"/>
    <lineage>
        <taxon>Bacteria</taxon>
        <taxon>Bacillati</taxon>
        <taxon>Actinomycetota</taxon>
        <taxon>Actinomycetes</taxon>
        <taxon>Kitasatosporales</taxon>
        <taxon>Streptomycetaceae</taxon>
        <taxon>Streptomyces</taxon>
    </lineage>
</organism>
<evidence type="ECO:0000313" key="3">
    <source>
        <dbReference type="Proteomes" id="UP000319210"/>
    </source>
</evidence>
<dbReference type="InterPro" id="IPR043519">
    <property type="entry name" value="NT_sf"/>
</dbReference>
<feature type="region of interest" description="Disordered" evidence="1">
    <location>
        <begin position="73"/>
        <end position="119"/>
    </location>
</feature>
<dbReference type="AlphaFoldDB" id="A0A4Y3R0R4"/>
<feature type="compositionally biased region" description="Low complexity" evidence="1">
    <location>
        <begin position="320"/>
        <end position="367"/>
    </location>
</feature>
<dbReference type="EMBL" id="BJMM01000019">
    <property type="protein sequence ID" value="GEB51275.1"/>
    <property type="molecule type" value="Genomic_DNA"/>
</dbReference>
<name>A0A4Y3R0R4_STRCI</name>
<proteinExistence type="predicted"/>
<keyword evidence="3" id="KW-1185">Reference proteome</keyword>
<evidence type="ECO:0008006" key="4">
    <source>
        <dbReference type="Google" id="ProtNLM"/>
    </source>
</evidence>
<dbReference type="Gene3D" id="3.30.460.10">
    <property type="entry name" value="Beta Polymerase, domain 2"/>
    <property type="match status" value="2"/>
</dbReference>
<feature type="region of interest" description="Disordered" evidence="1">
    <location>
        <begin position="317"/>
        <end position="374"/>
    </location>
</feature>
<dbReference type="Pfam" id="PF04439">
    <property type="entry name" value="Adenyl_transf"/>
    <property type="match status" value="2"/>
</dbReference>
<accession>A0A4Y3R0R4</accession>
<gene>
    <name evidence="2" type="ORF">SCA03_38260</name>
</gene>
<evidence type="ECO:0000313" key="2">
    <source>
        <dbReference type="EMBL" id="GEB51275.1"/>
    </source>
</evidence>